<accession>A0A1E2UTL1</accession>
<dbReference type="InterPro" id="IPR036265">
    <property type="entry name" value="HIT-like_sf"/>
</dbReference>
<dbReference type="GO" id="GO:0009117">
    <property type="term" value="P:nucleotide metabolic process"/>
    <property type="evidence" value="ECO:0007669"/>
    <property type="project" value="InterPro"/>
</dbReference>
<dbReference type="GO" id="GO:0005524">
    <property type="term" value="F:ATP binding"/>
    <property type="evidence" value="ECO:0007669"/>
    <property type="project" value="InterPro"/>
</dbReference>
<evidence type="ECO:0000313" key="4">
    <source>
        <dbReference type="EMBL" id="ODB98103.1"/>
    </source>
</evidence>
<dbReference type="STRING" id="1818881.A3196_15845"/>
<dbReference type="InterPro" id="IPR045759">
    <property type="entry name" value="Ap4A_phos1/2_N"/>
</dbReference>
<dbReference type="InterPro" id="IPR043171">
    <property type="entry name" value="Ap4A_phos1/2-like"/>
</dbReference>
<evidence type="ECO:0000259" key="2">
    <source>
        <dbReference type="Pfam" id="PF09830"/>
    </source>
</evidence>
<dbReference type="AlphaFoldDB" id="A0A1E2UTL1"/>
<dbReference type="InterPro" id="IPR009163">
    <property type="entry name" value="Ap4A_phos1/2"/>
</dbReference>
<feature type="domain" description="Ap4A phosphorylase 1/2 N-terminal" evidence="3">
    <location>
        <begin position="3"/>
        <end position="169"/>
    </location>
</feature>
<dbReference type="RefSeq" id="WP_069006041.1">
    <property type="nucleotide sequence ID" value="NZ_LVJW01000003.1"/>
</dbReference>
<gene>
    <name evidence="4" type="ORF">A3196_15845</name>
</gene>
<dbReference type="Pfam" id="PF19327">
    <property type="entry name" value="Ap4A_phos_N"/>
    <property type="match status" value="1"/>
</dbReference>
<name>A0A1E2UTL1_9GAMM</name>
<evidence type="ECO:0000256" key="1">
    <source>
        <dbReference type="PIRSR" id="PIRSR000846-1"/>
    </source>
</evidence>
<dbReference type="Proteomes" id="UP000094849">
    <property type="component" value="Unassembled WGS sequence"/>
</dbReference>
<dbReference type="GO" id="GO:0003877">
    <property type="term" value="F:ATP:ADP adenylyltransferase activity"/>
    <property type="evidence" value="ECO:0007669"/>
    <property type="project" value="InterPro"/>
</dbReference>
<feature type="active site" description="Nucleophile" evidence="1">
    <location>
        <position position="147"/>
    </location>
</feature>
<dbReference type="PIRSF" id="PIRSF000846">
    <property type="entry name" value="ATP_adenylyltr"/>
    <property type="match status" value="1"/>
</dbReference>
<feature type="domain" description="ATP adenylyltransferase C-terminal" evidence="2">
    <location>
        <begin position="182"/>
        <end position="292"/>
    </location>
</feature>
<sequence>MSNELEKGTLWKKVVDTTQRAIDNKSLLTIETLSYNIRQQGLNFTVRVAENIKRKREHKRVEPDFNPFLPPEAALTVCDISPSHIAVLNKFNVVEHHLLIVTRQFESQQSLLTMADFSALCHCLPEYPSLGFYNAGEDAGASQKHKHLQMVPLPLYGETEPFPFSTVFAKQSETDTISQLTQLPFKHTFCCLPEGLFENPNLASNHCHHLYHKMLKQLEIARLTGSKEQHHSTPYNLLITRQWMLLVPRTTECWQKISVNAMAYVGSLFVMNQEGLKRLEEIGPVNLLQAVSQ</sequence>
<dbReference type="Pfam" id="PF09830">
    <property type="entry name" value="ATP_transf"/>
    <property type="match status" value="1"/>
</dbReference>
<keyword evidence="5" id="KW-1185">Reference proteome</keyword>
<organism evidence="4 5">
    <name type="scientific">Candidatus Thiodiazotropha endoloripes</name>
    <dbReference type="NCBI Taxonomy" id="1818881"/>
    <lineage>
        <taxon>Bacteria</taxon>
        <taxon>Pseudomonadati</taxon>
        <taxon>Pseudomonadota</taxon>
        <taxon>Gammaproteobacteria</taxon>
        <taxon>Chromatiales</taxon>
        <taxon>Sedimenticolaceae</taxon>
        <taxon>Candidatus Thiodiazotropha</taxon>
    </lineage>
</organism>
<dbReference type="OrthoDB" id="421767at2"/>
<protein>
    <submittedName>
        <fullName evidence="4">Uncharacterized protein</fullName>
    </submittedName>
</protein>
<dbReference type="PANTHER" id="PTHR38420:SF1">
    <property type="entry name" value="PUTATIVE (AFU_ORTHOLOGUE AFUA_5G14690)-RELATED"/>
    <property type="match status" value="1"/>
</dbReference>
<dbReference type="InterPro" id="IPR019200">
    <property type="entry name" value="ATP_adenylylTrfase_C"/>
</dbReference>
<dbReference type="EMBL" id="LVJZ01000003">
    <property type="protein sequence ID" value="ODB98103.1"/>
    <property type="molecule type" value="Genomic_DNA"/>
</dbReference>
<proteinExistence type="predicted"/>
<dbReference type="PANTHER" id="PTHR38420">
    <property type="entry name" value="AP-4-A PHOSPHORYLASE II"/>
    <property type="match status" value="1"/>
</dbReference>
<dbReference type="Gene3D" id="3.30.428.70">
    <property type="match status" value="1"/>
</dbReference>
<dbReference type="SUPFAM" id="SSF54197">
    <property type="entry name" value="HIT-like"/>
    <property type="match status" value="1"/>
</dbReference>
<evidence type="ECO:0000313" key="5">
    <source>
        <dbReference type="Proteomes" id="UP000094849"/>
    </source>
</evidence>
<comment type="caution">
    <text evidence="4">The sequence shown here is derived from an EMBL/GenBank/DDBJ whole genome shotgun (WGS) entry which is preliminary data.</text>
</comment>
<reference evidence="4 5" key="1">
    <citation type="submission" date="2016-03" db="EMBL/GenBank/DDBJ databases">
        <title>Chemosynthetic sulphur-oxidizing symbionts of marine invertebrate animals are capable of nitrogen fixation.</title>
        <authorList>
            <person name="Petersen J.M."/>
            <person name="Kemper A."/>
            <person name="Gruber-Vodicka H."/>
            <person name="Cardini U."/>
            <person name="Geest Mvander."/>
            <person name="Kleiner M."/>
            <person name="Bulgheresi S."/>
            <person name="Fussmann M."/>
            <person name="Herbold C."/>
            <person name="Seah B.K.B."/>
            <person name="Antony C.Paul."/>
            <person name="Liu D."/>
            <person name="Belitz A."/>
            <person name="Weber M."/>
        </authorList>
    </citation>
    <scope>NUCLEOTIDE SEQUENCE [LARGE SCALE GENOMIC DNA]</scope>
    <source>
        <strain evidence="4">G_D</strain>
    </source>
</reference>
<evidence type="ECO:0000259" key="3">
    <source>
        <dbReference type="Pfam" id="PF19327"/>
    </source>
</evidence>